<evidence type="ECO:0000313" key="1">
    <source>
        <dbReference type="EMBL" id="CAK7335461.1"/>
    </source>
</evidence>
<evidence type="ECO:0000313" key="2">
    <source>
        <dbReference type="Proteomes" id="UP001314170"/>
    </source>
</evidence>
<comment type="caution">
    <text evidence="1">The sequence shown here is derived from an EMBL/GenBank/DDBJ whole genome shotgun (WGS) entry which is preliminary data.</text>
</comment>
<keyword evidence="2" id="KW-1185">Reference proteome</keyword>
<dbReference type="EMBL" id="CAWUPB010000994">
    <property type="protein sequence ID" value="CAK7335461.1"/>
    <property type="molecule type" value="Genomic_DNA"/>
</dbReference>
<accession>A0AAV1RFB1</accession>
<organism evidence="1 2">
    <name type="scientific">Dovyalis caffra</name>
    <dbReference type="NCBI Taxonomy" id="77055"/>
    <lineage>
        <taxon>Eukaryota</taxon>
        <taxon>Viridiplantae</taxon>
        <taxon>Streptophyta</taxon>
        <taxon>Embryophyta</taxon>
        <taxon>Tracheophyta</taxon>
        <taxon>Spermatophyta</taxon>
        <taxon>Magnoliopsida</taxon>
        <taxon>eudicotyledons</taxon>
        <taxon>Gunneridae</taxon>
        <taxon>Pentapetalae</taxon>
        <taxon>rosids</taxon>
        <taxon>fabids</taxon>
        <taxon>Malpighiales</taxon>
        <taxon>Salicaceae</taxon>
        <taxon>Flacourtieae</taxon>
        <taxon>Dovyalis</taxon>
    </lineage>
</organism>
<reference evidence="1 2" key="1">
    <citation type="submission" date="2024-01" db="EMBL/GenBank/DDBJ databases">
        <authorList>
            <person name="Waweru B."/>
        </authorList>
    </citation>
    <scope>NUCLEOTIDE SEQUENCE [LARGE SCALE GENOMIC DNA]</scope>
</reference>
<sequence length="86" mass="9635">MQHEGKWKNVHGMMEAAEEPASSVLMRLHVQPKNTGKETFLEFTGLIGNTNPVGNWSAEKDCKPCFDKFARAYLEMSKAAMSCQLT</sequence>
<name>A0AAV1RFB1_9ROSI</name>
<dbReference type="AlphaFoldDB" id="A0AAV1RFB1"/>
<gene>
    <name evidence="1" type="ORF">DCAF_LOCUS10455</name>
</gene>
<dbReference type="Proteomes" id="UP001314170">
    <property type="component" value="Unassembled WGS sequence"/>
</dbReference>
<protein>
    <submittedName>
        <fullName evidence="1">Uncharacterized protein</fullName>
    </submittedName>
</protein>
<proteinExistence type="predicted"/>